<dbReference type="PANTHER" id="PTHR43289:SF34">
    <property type="entry name" value="SERINE_THREONINE-PROTEIN KINASE YBDM-RELATED"/>
    <property type="match status" value="1"/>
</dbReference>
<comment type="caution">
    <text evidence="14">The sequence shown here is derived from an EMBL/GenBank/DDBJ whole genome shotgun (WGS) entry which is preliminary data.</text>
</comment>
<evidence type="ECO:0000256" key="7">
    <source>
        <dbReference type="ARBA" id="ARBA00047899"/>
    </source>
</evidence>
<name>A0A9D1YR87_9FIRM</name>
<dbReference type="GO" id="GO:0004674">
    <property type="term" value="F:protein serine/threonine kinase activity"/>
    <property type="evidence" value="ECO:0007669"/>
    <property type="project" value="UniProtKB-KW"/>
</dbReference>
<comment type="catalytic activity">
    <reaction evidence="8">
        <text>L-seryl-[protein] + ATP = O-phospho-L-seryl-[protein] + ADP + H(+)</text>
        <dbReference type="Rhea" id="RHEA:17989"/>
        <dbReference type="Rhea" id="RHEA-COMP:9863"/>
        <dbReference type="Rhea" id="RHEA-COMP:11604"/>
        <dbReference type="ChEBI" id="CHEBI:15378"/>
        <dbReference type="ChEBI" id="CHEBI:29999"/>
        <dbReference type="ChEBI" id="CHEBI:30616"/>
        <dbReference type="ChEBI" id="CHEBI:83421"/>
        <dbReference type="ChEBI" id="CHEBI:456216"/>
        <dbReference type="EC" id="2.7.11.1"/>
    </reaction>
</comment>
<reference evidence="14" key="1">
    <citation type="journal article" date="2021" name="PeerJ">
        <title>Extensive microbial diversity within the chicken gut microbiome revealed by metagenomics and culture.</title>
        <authorList>
            <person name="Gilroy R."/>
            <person name="Ravi A."/>
            <person name="Getino M."/>
            <person name="Pursley I."/>
            <person name="Horton D.L."/>
            <person name="Alikhan N.F."/>
            <person name="Baker D."/>
            <person name="Gharbi K."/>
            <person name="Hall N."/>
            <person name="Watson M."/>
            <person name="Adriaenssens E.M."/>
            <person name="Foster-Nyarko E."/>
            <person name="Jarju S."/>
            <person name="Secka A."/>
            <person name="Antonio M."/>
            <person name="Oren A."/>
            <person name="Chaudhuri R.R."/>
            <person name="La Ragione R."/>
            <person name="Hildebrand F."/>
            <person name="Pallen M.J."/>
        </authorList>
    </citation>
    <scope>NUCLEOTIDE SEQUENCE</scope>
    <source>
        <strain evidence="14">ChiSxjej3B15-24422</strain>
    </source>
</reference>
<evidence type="ECO:0000313" key="14">
    <source>
        <dbReference type="EMBL" id="HIY61069.1"/>
    </source>
</evidence>
<feature type="binding site" evidence="9">
    <location>
        <position position="41"/>
    </location>
    <ligand>
        <name>ATP</name>
        <dbReference type="ChEBI" id="CHEBI:30616"/>
    </ligand>
</feature>
<evidence type="ECO:0000256" key="4">
    <source>
        <dbReference type="ARBA" id="ARBA00022741"/>
    </source>
</evidence>
<keyword evidence="4 9" id="KW-0547">Nucleotide-binding</keyword>
<accession>A0A9D1YR87</accession>
<evidence type="ECO:0000256" key="8">
    <source>
        <dbReference type="ARBA" id="ARBA00048679"/>
    </source>
</evidence>
<evidence type="ECO:0000256" key="6">
    <source>
        <dbReference type="ARBA" id="ARBA00022840"/>
    </source>
</evidence>
<dbReference type="PROSITE" id="PS50011">
    <property type="entry name" value="PROTEIN_KINASE_DOM"/>
    <property type="match status" value="1"/>
</dbReference>
<protein>
    <recommendedName>
        <fullName evidence="1">non-specific serine/threonine protein kinase</fullName>
        <ecNumber evidence="1">2.7.11.1</ecNumber>
    </recommendedName>
</protein>
<evidence type="ECO:0000313" key="15">
    <source>
        <dbReference type="Proteomes" id="UP000824007"/>
    </source>
</evidence>
<dbReference type="PROSITE" id="PS51178">
    <property type="entry name" value="PASTA"/>
    <property type="match status" value="3"/>
</dbReference>
<evidence type="ECO:0000256" key="9">
    <source>
        <dbReference type="PROSITE-ProRule" id="PRU10141"/>
    </source>
</evidence>
<feature type="transmembrane region" description="Helical" evidence="11">
    <location>
        <begin position="361"/>
        <end position="382"/>
    </location>
</feature>
<keyword evidence="11" id="KW-0472">Membrane</keyword>
<dbReference type="CDD" id="cd06577">
    <property type="entry name" value="PASTA_pknB"/>
    <property type="match status" value="3"/>
</dbReference>
<dbReference type="FunFam" id="1.10.510.10:FF:000021">
    <property type="entry name" value="Serine/threonine protein kinase"/>
    <property type="match status" value="1"/>
</dbReference>
<keyword evidence="5 14" id="KW-0418">Kinase</keyword>
<feature type="domain" description="PASTA" evidence="13">
    <location>
        <begin position="391"/>
        <end position="459"/>
    </location>
</feature>
<evidence type="ECO:0000256" key="11">
    <source>
        <dbReference type="SAM" id="Phobius"/>
    </source>
</evidence>
<dbReference type="InterPro" id="IPR005543">
    <property type="entry name" value="PASTA_dom"/>
</dbReference>
<dbReference type="InterPro" id="IPR008271">
    <property type="entry name" value="Ser/Thr_kinase_AS"/>
</dbReference>
<dbReference type="AlphaFoldDB" id="A0A9D1YR87"/>
<dbReference type="GO" id="GO:0005524">
    <property type="term" value="F:ATP binding"/>
    <property type="evidence" value="ECO:0007669"/>
    <property type="project" value="UniProtKB-UniRule"/>
</dbReference>
<dbReference type="Gene3D" id="1.10.510.10">
    <property type="entry name" value="Transferase(Phosphotransferase) domain 1"/>
    <property type="match status" value="1"/>
</dbReference>
<keyword evidence="3" id="KW-0808">Transferase</keyword>
<evidence type="ECO:0000256" key="3">
    <source>
        <dbReference type="ARBA" id="ARBA00022679"/>
    </source>
</evidence>
<evidence type="ECO:0000259" key="13">
    <source>
        <dbReference type="PROSITE" id="PS51178"/>
    </source>
</evidence>
<dbReference type="CDD" id="cd14014">
    <property type="entry name" value="STKc_PknB_like"/>
    <property type="match status" value="1"/>
</dbReference>
<keyword evidence="2" id="KW-0723">Serine/threonine-protein kinase</keyword>
<keyword evidence="11" id="KW-0812">Transmembrane</keyword>
<keyword evidence="6 9" id="KW-0067">ATP-binding</keyword>
<dbReference type="EC" id="2.7.11.1" evidence="1"/>
<dbReference type="InterPro" id="IPR000719">
    <property type="entry name" value="Prot_kinase_dom"/>
</dbReference>
<organism evidence="14 15">
    <name type="scientific">Candidatus Eisenbergiella pullistercoris</name>
    <dbReference type="NCBI Taxonomy" id="2838555"/>
    <lineage>
        <taxon>Bacteria</taxon>
        <taxon>Bacillati</taxon>
        <taxon>Bacillota</taxon>
        <taxon>Clostridia</taxon>
        <taxon>Lachnospirales</taxon>
        <taxon>Lachnospiraceae</taxon>
        <taxon>Eisenbergiella</taxon>
    </lineage>
</organism>
<dbReference type="SUPFAM" id="SSF56112">
    <property type="entry name" value="Protein kinase-like (PK-like)"/>
    <property type="match status" value="1"/>
</dbReference>
<dbReference type="Proteomes" id="UP000824007">
    <property type="component" value="Unassembled WGS sequence"/>
</dbReference>
<evidence type="ECO:0000256" key="1">
    <source>
        <dbReference type="ARBA" id="ARBA00012513"/>
    </source>
</evidence>
<reference evidence="14" key="2">
    <citation type="submission" date="2021-04" db="EMBL/GenBank/DDBJ databases">
        <authorList>
            <person name="Gilroy R."/>
        </authorList>
    </citation>
    <scope>NUCLEOTIDE SEQUENCE</scope>
    <source>
        <strain evidence="14">ChiSxjej3B15-24422</strain>
    </source>
</reference>
<dbReference type="Pfam" id="PF00069">
    <property type="entry name" value="Pkinase"/>
    <property type="match status" value="1"/>
</dbReference>
<keyword evidence="11" id="KW-1133">Transmembrane helix</keyword>
<dbReference type="SMART" id="SM00740">
    <property type="entry name" value="PASTA"/>
    <property type="match status" value="3"/>
</dbReference>
<dbReference type="FunFam" id="3.30.200.20:FF:000035">
    <property type="entry name" value="Serine/threonine protein kinase Stk1"/>
    <property type="match status" value="1"/>
</dbReference>
<dbReference type="SMART" id="SM00220">
    <property type="entry name" value="S_TKc"/>
    <property type="match status" value="1"/>
</dbReference>
<dbReference type="Gene3D" id="3.30.200.20">
    <property type="entry name" value="Phosphorylase Kinase, domain 1"/>
    <property type="match status" value="1"/>
</dbReference>
<dbReference type="InterPro" id="IPR017441">
    <property type="entry name" value="Protein_kinase_ATP_BS"/>
</dbReference>
<feature type="region of interest" description="Disordered" evidence="10">
    <location>
        <begin position="289"/>
        <end position="340"/>
    </location>
</feature>
<dbReference type="PANTHER" id="PTHR43289">
    <property type="entry name" value="MITOGEN-ACTIVATED PROTEIN KINASE KINASE KINASE 20-RELATED"/>
    <property type="match status" value="1"/>
</dbReference>
<dbReference type="PROSITE" id="PS00107">
    <property type="entry name" value="PROTEIN_KINASE_ATP"/>
    <property type="match status" value="1"/>
</dbReference>
<dbReference type="SUPFAM" id="SSF54184">
    <property type="entry name" value="Penicillin-binding protein 2x (pbp-2x), c-terminal domain"/>
    <property type="match status" value="1"/>
</dbReference>
<dbReference type="PROSITE" id="PS00108">
    <property type="entry name" value="PROTEIN_KINASE_ST"/>
    <property type="match status" value="1"/>
</dbReference>
<proteinExistence type="predicted"/>
<evidence type="ECO:0000256" key="5">
    <source>
        <dbReference type="ARBA" id="ARBA00022777"/>
    </source>
</evidence>
<feature type="domain" description="PASTA" evidence="13">
    <location>
        <begin position="461"/>
        <end position="527"/>
    </location>
</feature>
<evidence type="ECO:0000256" key="2">
    <source>
        <dbReference type="ARBA" id="ARBA00022527"/>
    </source>
</evidence>
<gene>
    <name evidence="14" type="primary">pknB</name>
    <name evidence="14" type="ORF">H9831_10405</name>
</gene>
<comment type="catalytic activity">
    <reaction evidence="7">
        <text>L-threonyl-[protein] + ATP = O-phospho-L-threonyl-[protein] + ADP + H(+)</text>
        <dbReference type="Rhea" id="RHEA:46608"/>
        <dbReference type="Rhea" id="RHEA-COMP:11060"/>
        <dbReference type="Rhea" id="RHEA-COMP:11605"/>
        <dbReference type="ChEBI" id="CHEBI:15378"/>
        <dbReference type="ChEBI" id="CHEBI:30013"/>
        <dbReference type="ChEBI" id="CHEBI:30616"/>
        <dbReference type="ChEBI" id="CHEBI:61977"/>
        <dbReference type="ChEBI" id="CHEBI:456216"/>
        <dbReference type="EC" id="2.7.11.1"/>
    </reaction>
</comment>
<sequence length="707" mass="76523">MIKIGMMLGDRYEILEKVGTGGMSDVYKAKDQKLNRFVAVKVLKQEFSENTNFVSKFRVEAQAAASLMHPNIVNVYDVGEDAGVHYIVMELVEGITLKKYIEKKARLSVKEAVSIAIQACMGLEAAHNNHIIHRDIKPQNIIISKEGKVKVTDFGIAKAATSNTITSNVMGSVHYTSPEQARGGYSDERSDIYSMGITLFEMLTGRVPFNGDTTVAIAIKQIQEPMPSPRDFVPEIPVSVEQIVLKSTQKSPDRRYQSVGELIEDLKKSLVTPDENFVRVIDTESNAATRKVSRDDMNEIKKQSRKPSSHTEEIRLKKNSVKPPVQPARSGKRRRADYENDVMDEAAEEEYESRMERLTTILAVAGAILIGCIVIFLAGRAIGIFRFPSSSENGGQMIAVAGMTQEEALKALDDLGLGLQVTITHEESADTPSGEVIRSDVEPGTKLSQGDAVTLIVSGEAGEGVTVPDIYNKSLAEAVSELESQGFQTERNEGYSDTVAEGNVMAQSPEAGSKAERGSTVTITISQGPQESKVPVPDVLGMLPDEAKATMEAVGLVGNVEEVSDDDETKIGRVVGLSYSIGTQVELGTTIDIYVSTGPASTYMYVENIESPALEDPAYVEGTQCVIVLTTASGTEIYRTAVTSFPYPVNLLNISEPTGVLTLIYTVNTEAATVTDPATGAVTTVPGASEQRTINRPITFIRNDSGT</sequence>
<evidence type="ECO:0000259" key="12">
    <source>
        <dbReference type="PROSITE" id="PS50011"/>
    </source>
</evidence>
<evidence type="ECO:0000256" key="10">
    <source>
        <dbReference type="SAM" id="MobiDB-lite"/>
    </source>
</evidence>
<dbReference type="Gene3D" id="3.30.10.20">
    <property type="match status" value="3"/>
</dbReference>
<feature type="domain" description="PASTA" evidence="13">
    <location>
        <begin position="530"/>
        <end position="597"/>
    </location>
</feature>
<feature type="domain" description="Protein kinase" evidence="12">
    <location>
        <begin position="12"/>
        <end position="278"/>
    </location>
</feature>
<dbReference type="EMBL" id="DXDD01000129">
    <property type="protein sequence ID" value="HIY61069.1"/>
    <property type="molecule type" value="Genomic_DNA"/>
</dbReference>
<dbReference type="Pfam" id="PF03793">
    <property type="entry name" value="PASTA"/>
    <property type="match status" value="3"/>
</dbReference>
<dbReference type="NCBIfam" id="NF033483">
    <property type="entry name" value="PknB_PASTA_kin"/>
    <property type="match status" value="1"/>
</dbReference>
<dbReference type="InterPro" id="IPR011009">
    <property type="entry name" value="Kinase-like_dom_sf"/>
</dbReference>
<feature type="compositionally biased region" description="Basic and acidic residues" evidence="10">
    <location>
        <begin position="292"/>
        <end position="302"/>
    </location>
</feature>